<dbReference type="AlphaFoldDB" id="A0A328TN57"/>
<gene>
    <name evidence="1" type="ORF">ACZ87_01155</name>
</gene>
<reference evidence="1" key="1">
    <citation type="submission" date="2018-04" db="EMBL/GenBank/DDBJ databases">
        <title>Genomes of the Obligate Erwinia dacicola and Facultative Enterobacter sp. OLF Endosymbionts of the Olive Fruit fly, Bactrocera oleae.</title>
        <authorList>
            <person name="Estes A.M."/>
            <person name="Hearn D.J."/>
            <person name="Agarwal S."/>
            <person name="Pierson E.A."/>
            <person name="Dunning-Hotopp J.C."/>
        </authorList>
    </citation>
    <scope>NUCLEOTIDE SEQUENCE [LARGE SCALE GENOMIC DNA]</scope>
    <source>
        <strain evidence="1">Oroville</strain>
    </source>
</reference>
<dbReference type="Gene3D" id="1.20.1050.10">
    <property type="match status" value="1"/>
</dbReference>
<dbReference type="Proteomes" id="UP000244334">
    <property type="component" value="Unassembled WGS sequence"/>
</dbReference>
<comment type="caution">
    <text evidence="1">The sequence shown here is derived from an EMBL/GenBank/DDBJ whole genome shotgun (WGS) entry which is preliminary data.</text>
</comment>
<evidence type="ECO:0000313" key="1">
    <source>
        <dbReference type="EMBL" id="RAP72017.1"/>
    </source>
</evidence>
<organism evidence="1 2">
    <name type="scientific">Candidatus Erwinia dacicola</name>
    <dbReference type="NCBI Taxonomy" id="252393"/>
    <lineage>
        <taxon>Bacteria</taxon>
        <taxon>Pseudomonadati</taxon>
        <taxon>Pseudomonadota</taxon>
        <taxon>Gammaproteobacteria</taxon>
        <taxon>Enterobacterales</taxon>
        <taxon>Erwiniaceae</taxon>
        <taxon>Erwinia</taxon>
    </lineage>
</organism>
<protein>
    <submittedName>
        <fullName evidence="1">Uncharacterized protein</fullName>
    </submittedName>
</protein>
<proteinExistence type="predicted"/>
<dbReference type="EMBL" id="LJAM02000072">
    <property type="protein sequence ID" value="RAP72017.1"/>
    <property type="molecule type" value="Genomic_DNA"/>
</dbReference>
<name>A0A328TN57_9GAMM</name>
<sequence length="46" mass="5152">MGLRFTVADAYRFTMTRRAHAINLDLRGVFALNESAAQLPKCPKTV</sequence>
<accession>A0A328TN57</accession>
<keyword evidence="2" id="KW-1185">Reference proteome</keyword>
<evidence type="ECO:0000313" key="2">
    <source>
        <dbReference type="Proteomes" id="UP000244334"/>
    </source>
</evidence>